<dbReference type="PANTHER" id="PTHR38755">
    <property type="entry name" value="5,10-METHYLENETETRAHYDROFOLATE REDUCTASE"/>
    <property type="match status" value="1"/>
</dbReference>
<dbReference type="RefSeq" id="WP_128700892.1">
    <property type="nucleotide sequence ID" value="NZ_CP019384.1"/>
</dbReference>
<dbReference type="PANTHER" id="PTHR38755:SF1">
    <property type="entry name" value="METHYLENE-TETRAHYDROFOLATE REDUCTASE C-TERMINAL DOMAIN-CONTAINING PROTEIN"/>
    <property type="match status" value="1"/>
</dbReference>
<feature type="domain" description="Methylene-tetrahydrofolate reductase C-terminal-like" evidence="1">
    <location>
        <begin position="111"/>
        <end position="204"/>
    </location>
</feature>
<reference evidence="2 3" key="1">
    <citation type="submission" date="2017-01" db="EMBL/GenBank/DDBJ databases">
        <title>First insights into the biology of 'candidatus Vampirococcus archaeovorus'.</title>
        <authorList>
            <person name="Kizina J."/>
            <person name="Jordan S."/>
            <person name="Stueber K."/>
            <person name="Reinhardt R."/>
            <person name="Harder J."/>
        </authorList>
    </citation>
    <scope>NUCLEOTIDE SEQUENCE [LARGE SCALE GENOMIC DNA]</scope>
    <source>
        <strain evidence="2 3">LiM</strain>
    </source>
</reference>
<sequence>MIITKQKTPDDILKVLADKKNVFIVGCGDCAATCKTGGEPEVKAMAGVLKAHGKEVAGFVVPETACVAAQIKTAFAKNRAALKASDAILVLACGSGVQCTKDNDRLGLDVFPGCDSLFAALVNPDGSFREVCSTCGECVLDLTGGICPVTRCSKSLRNGPCGGSIKGKCEVDRDRDCAWILIYEQLKTKGRLDVMKNIMAPRDYRKSLKPAKDIRV</sequence>
<dbReference type="InterPro" id="IPR022026">
    <property type="entry name" value="DUF5981"/>
</dbReference>
<dbReference type="Pfam" id="PF12225">
    <property type="entry name" value="DUF5981"/>
    <property type="match status" value="1"/>
</dbReference>
<gene>
    <name evidence="2" type="ORF">BU251_09420</name>
</gene>
<dbReference type="EMBL" id="CP019384">
    <property type="protein sequence ID" value="QAT17928.1"/>
    <property type="molecule type" value="Genomic_DNA"/>
</dbReference>
<protein>
    <recommendedName>
        <fullName evidence="1">Methylene-tetrahydrofolate reductase C-terminal-like domain-containing protein</fullName>
    </recommendedName>
</protein>
<proteinExistence type="predicted"/>
<dbReference type="Proteomes" id="UP000287243">
    <property type="component" value="Chromosome"/>
</dbReference>
<name>A0A410P780_VELA1</name>
<dbReference type="AlphaFoldDB" id="A0A410P780"/>
<evidence type="ECO:0000313" key="2">
    <source>
        <dbReference type="EMBL" id="QAT17928.1"/>
    </source>
</evidence>
<accession>A0A410P780</accession>
<keyword evidence="3" id="KW-1185">Reference proteome</keyword>
<dbReference type="KEGG" id="vai:BU251_09420"/>
<evidence type="ECO:0000313" key="3">
    <source>
        <dbReference type="Proteomes" id="UP000287243"/>
    </source>
</evidence>
<evidence type="ECO:0000259" key="1">
    <source>
        <dbReference type="Pfam" id="PF12225"/>
    </source>
</evidence>
<dbReference type="OrthoDB" id="9803687at2"/>
<organism evidence="2 3">
    <name type="scientific">Velamenicoccus archaeovorus</name>
    <dbReference type="NCBI Taxonomy" id="1930593"/>
    <lineage>
        <taxon>Bacteria</taxon>
        <taxon>Pseudomonadati</taxon>
        <taxon>Candidatus Omnitrophota</taxon>
        <taxon>Candidatus Velamenicoccus</taxon>
    </lineage>
</organism>